<dbReference type="InterPro" id="IPR002088">
    <property type="entry name" value="Prenyl_trans_a"/>
</dbReference>
<protein>
    <recommendedName>
        <fullName evidence="3">Protein asunder</fullName>
    </recommendedName>
    <alternativeName>
        <fullName evidence="10">Cell cycle regulator Mat89Bb</fullName>
    </alternativeName>
    <alternativeName>
        <fullName evidence="9">Set apart in position or space protein</fullName>
    </alternativeName>
</protein>
<dbReference type="SUPFAM" id="SSF48439">
    <property type="entry name" value="Protein prenylyltransferase"/>
    <property type="match status" value="1"/>
</dbReference>
<evidence type="ECO:0000256" key="9">
    <source>
        <dbReference type="ARBA" id="ARBA00030658"/>
    </source>
</evidence>
<keyword evidence="8" id="KW-0131">Cell cycle</keyword>
<keyword evidence="6" id="KW-0498">Mitosis</keyword>
<evidence type="ECO:0000256" key="3">
    <source>
        <dbReference type="ARBA" id="ARBA00020501"/>
    </source>
</evidence>
<keyword evidence="5" id="KW-0132">Cell division</keyword>
<name>A0ABR1DBP8_NECAM</name>
<evidence type="ECO:0000256" key="10">
    <source>
        <dbReference type="ARBA" id="ARBA00032585"/>
    </source>
</evidence>
<evidence type="ECO:0000256" key="12">
    <source>
        <dbReference type="ARBA" id="ARBA00065185"/>
    </source>
</evidence>
<keyword evidence="4" id="KW-0963">Cytoplasm</keyword>
<dbReference type="InterPro" id="IPR019355">
    <property type="entry name" value="Cell_cycle_regulator_Mat89Bb"/>
</dbReference>
<evidence type="ECO:0000256" key="7">
    <source>
        <dbReference type="ARBA" id="ARBA00023242"/>
    </source>
</evidence>
<dbReference type="PANTHER" id="PTHR12955:SF1">
    <property type="entry name" value="INTEGRATOR COMPLEX SUBUNIT 13"/>
    <property type="match status" value="1"/>
</dbReference>
<sequence>MAEGEEFCSSTLYRDNPDWADVTPIYPTKEEDGAVRIAVSEQFRDAFAYFRAVLASGEMSTRAFLLTEDCIQLNPANYTLWQFRRELLKKLNVDLTNELKYLDDIIMQTPKNYQVWHHRRAVVELIGASAAKNELAFTASVIEDESKNYHAWQYRQWVLRHFVFTGKDIEEALETELSFTSKLLFEDPRNNSAWNNRYFVLQTTNKMSAPSTLDNEIRLLLGSGLSSRADVVAFVEDLYERTEAPKRSPYLVSFICDVLLENIENDVNAVESCKRAKEPLNITLKESNTSRTVGKCDKSLWTWCVEATLELHRVVFDLFSGERDPACARLMRLVLADCVGRVLQPRWGTKLVTQQEMLNSLSGAGLPSTSDDSDGVALSGITLAVEALSQLSDAQMKWEGPCPTKKQEANNVKERSSFTRVPKCWETPSSSTVASESERKIVENSGSIIIFTSFAEYGCTVMLLMNDMFSCISHVKMYIINILPNDRQYSATSKPFRDISPALSSCIFSRTAGDELISIIHSIAINIYDLVSTTVSGIPMKEEAQQGQPAVAINYDVELLHSREAHIELERLGLVTRDVAEDVTGTLMVYAGRATYPTARLVWSTPVPKGRWNTFPRNRHASRVTPSAVNSRPSVCLSSYLLQGRNVMLEVTRVAKCEGLLSNVGAKLIAHTLIAHGGHIYIHANDVGPHGVLDCQETREKMQLRKTANGRISDFIALVKESSLHLPESGNKADVDAKNSIAFSNVACCQPRRQLLRVTRYWPLRSDQCYIYNVPKLLKFVPAHLTNTHMFLDHLKNTHFDNSCVMESFDVTALYTNASNDSAMQAVFELLTEHQSSINIWSGNYFAQIRGLAMGQRLAPTLAIAFMAKIEAPIWETRPLLYCRYIDDCFLVMFVSSRMDNCFKILKRFDALFAIMRQPHLSTVDADKCKQVIHQMVALRDSREKLGEMNTASRLLKDNSSSKKRQEAAASNFTVASASVMSSAANETRNTGRSDSPLPKKPRKSVYLWKPNETMNLYDYIVEKEERQHRAHWVDFVGRVKAGNRPAHLYPNLDLSASSAKQE</sequence>
<dbReference type="EMBL" id="JAVFWL010000004">
    <property type="protein sequence ID" value="KAK6747466.1"/>
    <property type="molecule type" value="Genomic_DNA"/>
</dbReference>
<keyword evidence="7" id="KW-0539">Nucleus</keyword>
<evidence type="ECO:0000256" key="13">
    <source>
        <dbReference type="SAM" id="MobiDB-lite"/>
    </source>
</evidence>
<keyword evidence="15" id="KW-1185">Reference proteome</keyword>
<gene>
    <name evidence="14" type="primary">Necator_chrIV.g13873</name>
    <name evidence="14" type="ORF">RB195_000581</name>
</gene>
<evidence type="ECO:0000256" key="11">
    <source>
        <dbReference type="ARBA" id="ARBA00061603"/>
    </source>
</evidence>
<dbReference type="Proteomes" id="UP001303046">
    <property type="component" value="Unassembled WGS sequence"/>
</dbReference>
<comment type="similarity">
    <text evidence="11">Belongs to the Integrator subunit 13 family.</text>
</comment>
<dbReference type="PANTHER" id="PTHR12955">
    <property type="entry name" value="SARCOMA ANTIGEN NY-SAR-95-RELATED"/>
    <property type="match status" value="1"/>
</dbReference>
<dbReference type="Pfam" id="PF01239">
    <property type="entry name" value="PPTA"/>
    <property type="match status" value="4"/>
</dbReference>
<evidence type="ECO:0000256" key="2">
    <source>
        <dbReference type="ARBA" id="ARBA00004556"/>
    </source>
</evidence>
<proteinExistence type="inferred from homology"/>
<comment type="caution">
    <text evidence="14">The sequence shown here is derived from an EMBL/GenBank/DDBJ whole genome shotgun (WGS) entry which is preliminary data.</text>
</comment>
<dbReference type="PROSITE" id="PS51147">
    <property type="entry name" value="PFTA"/>
    <property type="match status" value="4"/>
</dbReference>
<accession>A0ABR1DBP8</accession>
<organism evidence="14 15">
    <name type="scientific">Necator americanus</name>
    <name type="common">Human hookworm</name>
    <dbReference type="NCBI Taxonomy" id="51031"/>
    <lineage>
        <taxon>Eukaryota</taxon>
        <taxon>Metazoa</taxon>
        <taxon>Ecdysozoa</taxon>
        <taxon>Nematoda</taxon>
        <taxon>Chromadorea</taxon>
        <taxon>Rhabditida</taxon>
        <taxon>Rhabditina</taxon>
        <taxon>Rhabditomorpha</taxon>
        <taxon>Strongyloidea</taxon>
        <taxon>Ancylostomatidae</taxon>
        <taxon>Bunostominae</taxon>
        <taxon>Necator</taxon>
    </lineage>
</organism>
<feature type="region of interest" description="Disordered" evidence="13">
    <location>
        <begin position="984"/>
        <end position="1004"/>
    </location>
</feature>
<evidence type="ECO:0000256" key="1">
    <source>
        <dbReference type="ARBA" id="ARBA00004123"/>
    </source>
</evidence>
<evidence type="ECO:0000256" key="5">
    <source>
        <dbReference type="ARBA" id="ARBA00022618"/>
    </source>
</evidence>
<evidence type="ECO:0000256" key="4">
    <source>
        <dbReference type="ARBA" id="ARBA00022490"/>
    </source>
</evidence>
<dbReference type="Gene3D" id="1.25.40.120">
    <property type="entry name" value="Protein prenylyltransferase"/>
    <property type="match status" value="1"/>
</dbReference>
<evidence type="ECO:0000313" key="15">
    <source>
        <dbReference type="Proteomes" id="UP001303046"/>
    </source>
</evidence>
<dbReference type="Pfam" id="PF10221">
    <property type="entry name" value="Mat89Bb"/>
    <property type="match status" value="1"/>
</dbReference>
<comment type="subunit">
    <text evidence="12">Belongs to the multiprotein complex Integrator, at least composed of IntS1, IntS2, IntS3, IntS4, omd/IntS5, IntS6, defl/IntS7, IntS8, IntS9, IntS10, IntS11, IntS12, asun/IntS13, IntS14 and IntS15. The core complex associates with protein phosphatase 2A subunits mts/PP2A and Pp2A-29B, to form the Integrator-PP2A (INTAC) complex.</text>
</comment>
<reference evidence="14 15" key="1">
    <citation type="submission" date="2023-08" db="EMBL/GenBank/DDBJ databases">
        <title>A Necator americanus chromosomal reference genome.</title>
        <authorList>
            <person name="Ilik V."/>
            <person name="Petrzelkova K.J."/>
            <person name="Pardy F."/>
            <person name="Fuh T."/>
            <person name="Niatou-Singa F.S."/>
            <person name="Gouil Q."/>
            <person name="Baker L."/>
            <person name="Ritchie M.E."/>
            <person name="Jex A.R."/>
            <person name="Gazzola D."/>
            <person name="Li H."/>
            <person name="Toshio Fujiwara R."/>
            <person name="Zhan B."/>
            <person name="Aroian R.V."/>
            <person name="Pafco B."/>
            <person name="Schwarz E.M."/>
        </authorList>
    </citation>
    <scope>NUCLEOTIDE SEQUENCE [LARGE SCALE GENOMIC DNA]</scope>
    <source>
        <strain evidence="14 15">Aroian</strain>
        <tissue evidence="14">Whole animal</tissue>
    </source>
</reference>
<evidence type="ECO:0000313" key="14">
    <source>
        <dbReference type="EMBL" id="KAK6747466.1"/>
    </source>
</evidence>
<comment type="subcellular location">
    <subcellularLocation>
        <location evidence="2">Cytoplasm</location>
        <location evidence="2">Perinuclear region</location>
    </subcellularLocation>
    <subcellularLocation>
        <location evidence="1">Nucleus</location>
    </subcellularLocation>
</comment>
<evidence type="ECO:0000256" key="8">
    <source>
        <dbReference type="ARBA" id="ARBA00023306"/>
    </source>
</evidence>
<evidence type="ECO:0000256" key="6">
    <source>
        <dbReference type="ARBA" id="ARBA00022776"/>
    </source>
</evidence>